<dbReference type="PROSITE" id="PS51257">
    <property type="entry name" value="PROKAR_LIPOPROTEIN"/>
    <property type="match status" value="1"/>
</dbReference>
<dbReference type="HOGENOM" id="CLU_1313762_0_0_7"/>
<protein>
    <submittedName>
        <fullName evidence="2">Uncharacterized protein</fullName>
    </submittedName>
</protein>
<reference evidence="2 3" key="1">
    <citation type="submission" date="2007-10" db="EMBL/GenBank/DDBJ databases">
        <title>Complete sequence of Desulfococcus oleovorans Hxd3.</title>
        <authorList>
            <consortium name="US DOE Joint Genome Institute"/>
            <person name="Copeland A."/>
            <person name="Lucas S."/>
            <person name="Lapidus A."/>
            <person name="Barry K."/>
            <person name="Glavina del Rio T."/>
            <person name="Dalin E."/>
            <person name="Tice H."/>
            <person name="Pitluck S."/>
            <person name="Kiss H."/>
            <person name="Brettin T."/>
            <person name="Bruce D."/>
            <person name="Detter J.C."/>
            <person name="Han C."/>
            <person name="Schmutz J."/>
            <person name="Larimer F."/>
            <person name="Land M."/>
            <person name="Hauser L."/>
            <person name="Kyrpides N."/>
            <person name="Kim E."/>
            <person name="Wawrik B."/>
            <person name="Richardson P."/>
        </authorList>
    </citation>
    <scope>NUCLEOTIDE SEQUENCE [LARGE SCALE GENOMIC DNA]</scope>
    <source>
        <strain evidence="3">DSM 6200 / JCM 39069 / Hxd3</strain>
    </source>
</reference>
<organism evidence="2 3">
    <name type="scientific">Desulfosudis oleivorans (strain DSM 6200 / JCM 39069 / Hxd3)</name>
    <name type="common">Desulfococcus oleovorans</name>
    <dbReference type="NCBI Taxonomy" id="96561"/>
    <lineage>
        <taxon>Bacteria</taxon>
        <taxon>Pseudomonadati</taxon>
        <taxon>Thermodesulfobacteriota</taxon>
        <taxon>Desulfobacteria</taxon>
        <taxon>Desulfobacterales</taxon>
        <taxon>Desulfosudaceae</taxon>
        <taxon>Desulfosudis</taxon>
    </lineage>
</organism>
<proteinExistence type="predicted"/>
<accession>A8ZVD3</accession>
<name>A8ZVD3_DESOH</name>
<dbReference type="Proteomes" id="UP000008561">
    <property type="component" value="Chromosome"/>
</dbReference>
<keyword evidence="1" id="KW-1133">Transmembrane helix</keyword>
<sequence length="209" mass="23188">MKNGFVLILLLVIVILACVLVQFYRTRRAMAEFAGQHGMTYTKSRWNLFDIGTIQGSTGGADFFMGALSLKYKFGPVASENYPDEKSVLMYMPVKGMPEKMVIRRRGRGIQGGAVEMVLSQTGYSVIKTGDGDFDARFDVVATENSVTDWLTDTRRKILKAFLSRENCAVADGRLKIELTRSLISRDDLESAFAHIRESQVPLSGPDGS</sequence>
<dbReference type="EMBL" id="CP000859">
    <property type="protein sequence ID" value="ABW66594.1"/>
    <property type="molecule type" value="Genomic_DNA"/>
</dbReference>
<evidence type="ECO:0000256" key="1">
    <source>
        <dbReference type="SAM" id="Phobius"/>
    </source>
</evidence>
<gene>
    <name evidence="2" type="ordered locus">Dole_0784</name>
</gene>
<evidence type="ECO:0000313" key="3">
    <source>
        <dbReference type="Proteomes" id="UP000008561"/>
    </source>
</evidence>
<keyword evidence="3" id="KW-1185">Reference proteome</keyword>
<dbReference type="RefSeq" id="WP_012174212.1">
    <property type="nucleotide sequence ID" value="NC_009943.1"/>
</dbReference>
<dbReference type="AlphaFoldDB" id="A8ZVD3"/>
<keyword evidence="1" id="KW-0472">Membrane</keyword>
<feature type="transmembrane region" description="Helical" evidence="1">
    <location>
        <begin position="6"/>
        <end position="24"/>
    </location>
</feature>
<dbReference type="KEGG" id="dol:Dole_0784"/>
<evidence type="ECO:0000313" key="2">
    <source>
        <dbReference type="EMBL" id="ABW66594.1"/>
    </source>
</evidence>
<keyword evidence="1" id="KW-0812">Transmembrane</keyword>